<sequence length="94" mass="10646">MLKVPMTESELRSVIKKEAPVIQTTKRVRKITDLKKEIQHRQSGGRDPPVILAKSKRHPKEYPTYASPPSKMGSYGCTTLTAVEHNIYSNQARL</sequence>
<feature type="region of interest" description="Disordered" evidence="1">
    <location>
        <begin position="36"/>
        <end position="75"/>
    </location>
</feature>
<proteinExistence type="predicted"/>
<evidence type="ECO:0000256" key="1">
    <source>
        <dbReference type="SAM" id="MobiDB-lite"/>
    </source>
</evidence>
<dbReference type="EMBL" id="JAMZMK010000531">
    <property type="protein sequence ID" value="KAI7756168.1"/>
    <property type="molecule type" value="Genomic_DNA"/>
</dbReference>
<reference evidence="2" key="1">
    <citation type="submission" date="2022-06" db="EMBL/GenBank/DDBJ databases">
        <title>Uncovering the hologenomic basis of an extraordinary plant invasion.</title>
        <authorList>
            <person name="Bieker V.C."/>
            <person name="Martin M.D."/>
            <person name="Gilbert T."/>
            <person name="Hodgins K."/>
            <person name="Battlay P."/>
            <person name="Petersen B."/>
            <person name="Wilson J."/>
        </authorList>
    </citation>
    <scope>NUCLEOTIDE SEQUENCE</scope>
    <source>
        <strain evidence="2">AA19_3_7</strain>
        <tissue evidence="2">Leaf</tissue>
    </source>
</reference>
<evidence type="ECO:0000313" key="3">
    <source>
        <dbReference type="Proteomes" id="UP001206925"/>
    </source>
</evidence>
<keyword evidence="3" id="KW-1185">Reference proteome</keyword>
<accession>A0AAD5D952</accession>
<name>A0AAD5D952_AMBAR</name>
<protein>
    <submittedName>
        <fullName evidence="2">Uncharacterized protein</fullName>
    </submittedName>
</protein>
<dbReference type="Proteomes" id="UP001206925">
    <property type="component" value="Unassembled WGS sequence"/>
</dbReference>
<gene>
    <name evidence="2" type="ORF">M8C21_001394</name>
</gene>
<dbReference type="AlphaFoldDB" id="A0AAD5D952"/>
<evidence type="ECO:0000313" key="2">
    <source>
        <dbReference type="EMBL" id="KAI7756168.1"/>
    </source>
</evidence>
<organism evidence="2 3">
    <name type="scientific">Ambrosia artemisiifolia</name>
    <name type="common">Common ragweed</name>
    <dbReference type="NCBI Taxonomy" id="4212"/>
    <lineage>
        <taxon>Eukaryota</taxon>
        <taxon>Viridiplantae</taxon>
        <taxon>Streptophyta</taxon>
        <taxon>Embryophyta</taxon>
        <taxon>Tracheophyta</taxon>
        <taxon>Spermatophyta</taxon>
        <taxon>Magnoliopsida</taxon>
        <taxon>eudicotyledons</taxon>
        <taxon>Gunneridae</taxon>
        <taxon>Pentapetalae</taxon>
        <taxon>asterids</taxon>
        <taxon>campanulids</taxon>
        <taxon>Asterales</taxon>
        <taxon>Asteraceae</taxon>
        <taxon>Asteroideae</taxon>
        <taxon>Heliantheae alliance</taxon>
        <taxon>Heliantheae</taxon>
        <taxon>Ambrosia</taxon>
    </lineage>
</organism>
<comment type="caution">
    <text evidence="2">The sequence shown here is derived from an EMBL/GenBank/DDBJ whole genome shotgun (WGS) entry which is preliminary data.</text>
</comment>